<evidence type="ECO:0000313" key="3">
    <source>
        <dbReference type="EMBL" id="KAI5311530.1"/>
    </source>
</evidence>
<feature type="region of interest" description="Disordered" evidence="1">
    <location>
        <begin position="65"/>
        <end position="91"/>
    </location>
</feature>
<keyword evidence="2" id="KW-0812">Transmembrane</keyword>
<proteinExistence type="predicted"/>
<evidence type="ECO:0000256" key="2">
    <source>
        <dbReference type="SAM" id="Phobius"/>
    </source>
</evidence>
<accession>A0AAD4YJM7</accession>
<evidence type="ECO:0000256" key="1">
    <source>
        <dbReference type="SAM" id="MobiDB-lite"/>
    </source>
</evidence>
<feature type="transmembrane region" description="Helical" evidence="2">
    <location>
        <begin position="42"/>
        <end position="63"/>
    </location>
</feature>
<gene>
    <name evidence="3" type="ORF">L3X38_000256</name>
</gene>
<organism evidence="3 4">
    <name type="scientific">Prunus dulcis</name>
    <name type="common">Almond</name>
    <name type="synonym">Amygdalus dulcis</name>
    <dbReference type="NCBI Taxonomy" id="3755"/>
    <lineage>
        <taxon>Eukaryota</taxon>
        <taxon>Viridiplantae</taxon>
        <taxon>Streptophyta</taxon>
        <taxon>Embryophyta</taxon>
        <taxon>Tracheophyta</taxon>
        <taxon>Spermatophyta</taxon>
        <taxon>Magnoliopsida</taxon>
        <taxon>eudicotyledons</taxon>
        <taxon>Gunneridae</taxon>
        <taxon>Pentapetalae</taxon>
        <taxon>rosids</taxon>
        <taxon>fabids</taxon>
        <taxon>Rosales</taxon>
        <taxon>Rosaceae</taxon>
        <taxon>Amygdaloideae</taxon>
        <taxon>Amygdaleae</taxon>
        <taxon>Prunus</taxon>
    </lineage>
</organism>
<dbReference type="EMBL" id="JAJFAZ020000010">
    <property type="protein sequence ID" value="KAI5311530.1"/>
    <property type="molecule type" value="Genomic_DNA"/>
</dbReference>
<comment type="caution">
    <text evidence="3">The sequence shown here is derived from an EMBL/GenBank/DDBJ whole genome shotgun (WGS) entry which is preliminary data.</text>
</comment>
<sequence length="91" mass="9944">MAENALLSQVSRRFLPDITEDDFRHMATSILGHPASNRLGSFIHAFSLLLVSPFMPFLGYSFPVPSSKTSGRRGKSGFAPTPSYTKGCSYS</sequence>
<keyword evidence="4" id="KW-1185">Reference proteome</keyword>
<keyword evidence="2" id="KW-1133">Transmembrane helix</keyword>
<protein>
    <submittedName>
        <fullName evidence="3">Uncharacterized protein</fullName>
    </submittedName>
</protein>
<dbReference type="AlphaFoldDB" id="A0AAD4YJM7"/>
<reference evidence="3 4" key="1">
    <citation type="journal article" date="2022" name="G3 (Bethesda)">
        <title>Whole-genome sequence and methylome profiling of the almond [Prunus dulcis (Mill.) D.A. Webb] cultivar 'Nonpareil'.</title>
        <authorList>
            <person name="D'Amico-Willman K.M."/>
            <person name="Ouma W.Z."/>
            <person name="Meulia T."/>
            <person name="Sideli G.M."/>
            <person name="Gradziel T.M."/>
            <person name="Fresnedo-Ramirez J."/>
        </authorList>
    </citation>
    <scope>NUCLEOTIDE SEQUENCE [LARGE SCALE GENOMIC DNA]</scope>
    <source>
        <strain evidence="3">Clone GOH B32 T37-40</strain>
    </source>
</reference>
<geneLocation type="mitochondrion" evidence="3"/>
<feature type="compositionally biased region" description="Polar residues" evidence="1">
    <location>
        <begin position="82"/>
        <end position="91"/>
    </location>
</feature>
<name>A0AAD4YJM7_PRUDU</name>
<keyword evidence="2" id="KW-0472">Membrane</keyword>
<keyword evidence="3" id="KW-0496">Mitochondrion</keyword>
<dbReference type="Proteomes" id="UP001054821">
    <property type="component" value="Mitochondrion MT"/>
</dbReference>
<evidence type="ECO:0000313" key="4">
    <source>
        <dbReference type="Proteomes" id="UP001054821"/>
    </source>
</evidence>